<evidence type="ECO:0000256" key="9">
    <source>
        <dbReference type="ARBA" id="ARBA00045224"/>
    </source>
</evidence>
<keyword evidence="8 10" id="KW-0966">Cell projection</keyword>
<dbReference type="WBParaSite" id="MCU_000951-RA">
    <property type="protein sequence ID" value="MCU_000951-RA"/>
    <property type="gene ID" value="MCU_000951"/>
</dbReference>
<evidence type="ECO:0000256" key="10">
    <source>
        <dbReference type="RuleBase" id="RU367040"/>
    </source>
</evidence>
<comment type="similarity">
    <text evidence="2 10">Belongs to the tektin family.</text>
</comment>
<dbReference type="GO" id="GO:0060294">
    <property type="term" value="P:cilium movement involved in cell motility"/>
    <property type="evidence" value="ECO:0007669"/>
    <property type="project" value="UniProtKB-UniRule"/>
</dbReference>
<dbReference type="InterPro" id="IPR000435">
    <property type="entry name" value="Tektins"/>
</dbReference>
<dbReference type="Proteomes" id="UP000267029">
    <property type="component" value="Unassembled WGS sequence"/>
</dbReference>
<keyword evidence="6 10" id="KW-0969">Cilium</keyword>
<evidence type="ECO:0000256" key="6">
    <source>
        <dbReference type="ARBA" id="ARBA00023069"/>
    </source>
</evidence>
<dbReference type="EMBL" id="UXSR01005216">
    <property type="protein sequence ID" value="VDD79827.1"/>
    <property type="molecule type" value="Genomic_DNA"/>
</dbReference>
<evidence type="ECO:0000256" key="4">
    <source>
        <dbReference type="ARBA" id="ARBA00022846"/>
    </source>
</evidence>
<evidence type="ECO:0000313" key="11">
    <source>
        <dbReference type="EMBL" id="VDD79827.1"/>
    </source>
</evidence>
<reference evidence="13" key="2">
    <citation type="submission" date="2019-11" db="UniProtKB">
        <authorList>
            <consortium name="WormBaseParasite"/>
        </authorList>
    </citation>
    <scope>IDENTIFICATION</scope>
</reference>
<keyword evidence="7" id="KW-0206">Cytoskeleton</keyword>
<dbReference type="AlphaFoldDB" id="A0A0R3UFE6"/>
<organism evidence="13">
    <name type="scientific">Mesocestoides corti</name>
    <name type="common">Flatworm</name>
    <dbReference type="NCBI Taxonomy" id="53468"/>
    <lineage>
        <taxon>Eukaryota</taxon>
        <taxon>Metazoa</taxon>
        <taxon>Spiralia</taxon>
        <taxon>Lophotrochozoa</taxon>
        <taxon>Platyhelminthes</taxon>
        <taxon>Cestoda</taxon>
        <taxon>Eucestoda</taxon>
        <taxon>Cyclophyllidea</taxon>
        <taxon>Mesocestoididae</taxon>
        <taxon>Mesocestoides</taxon>
    </lineage>
</organism>
<dbReference type="GO" id="GO:0005634">
    <property type="term" value="C:nucleus"/>
    <property type="evidence" value="ECO:0007669"/>
    <property type="project" value="TreeGrafter"/>
</dbReference>
<protein>
    <recommendedName>
        <fullName evidence="10">Tektin</fullName>
    </recommendedName>
</protein>
<dbReference type="OrthoDB" id="10054259at2759"/>
<proteinExistence type="inferred from homology"/>
<evidence type="ECO:0000256" key="1">
    <source>
        <dbReference type="ARBA" id="ARBA00004611"/>
    </source>
</evidence>
<dbReference type="GO" id="GO:0060271">
    <property type="term" value="P:cilium assembly"/>
    <property type="evidence" value="ECO:0007669"/>
    <property type="project" value="UniProtKB-UniRule"/>
</dbReference>
<comment type="subcellular location">
    <subcellularLocation>
        <location evidence="10">Cytoplasm</location>
        <location evidence="10">Cytoskeleton</location>
        <location evidence="10">Cilium axoneme</location>
    </subcellularLocation>
    <subcellularLocation>
        <location evidence="1">Cytoplasm</location>
        <location evidence="1">Cytoskeleton</location>
        <location evidence="1">Flagellum axoneme</location>
    </subcellularLocation>
</comment>
<dbReference type="InterPro" id="IPR048256">
    <property type="entry name" value="Tektin-like"/>
</dbReference>
<name>A0A0R3UFE6_MESCO</name>
<keyword evidence="3" id="KW-0963">Cytoplasm</keyword>
<evidence type="ECO:0000313" key="12">
    <source>
        <dbReference type="Proteomes" id="UP000267029"/>
    </source>
</evidence>
<evidence type="ECO:0000313" key="13">
    <source>
        <dbReference type="WBParaSite" id="MCU_000951-RA"/>
    </source>
</evidence>
<evidence type="ECO:0000256" key="5">
    <source>
        <dbReference type="ARBA" id="ARBA00023054"/>
    </source>
</evidence>
<dbReference type="PANTHER" id="PTHR19960:SF25">
    <property type="entry name" value="TEKTIN-1"/>
    <property type="match status" value="1"/>
</dbReference>
<evidence type="ECO:0000256" key="8">
    <source>
        <dbReference type="ARBA" id="ARBA00023273"/>
    </source>
</evidence>
<comment type="function">
    <text evidence="9">Microtubule inner protein (MIP) part of the dynein-decorated doublet microtubules (DMTs) in cilia and flagellar axoneme. Forms filamentous polymers in the walls of ciliary and flagellar microtubules.</text>
</comment>
<dbReference type="STRING" id="53468.A0A0R3UFE6"/>
<keyword evidence="12" id="KW-1185">Reference proteome</keyword>
<sequence>MSELIKPPKIFTPNEWFCSKQLKYKNADAVCKLAQNLDFECDRSIEEIKNRTDKTMEDVDKKLEQRIKNLNFWKSELENKLADIAKKSDALHSYIVRLKMALDATAEPLHISQQCIAVRNERKGIDLVADDPHNQLMREVELFTRIRTLLNRTIEQAIEQLRLNRKSAFNMKKDFLAKQTAQNLDKYAKSLSFGEHIPDELKCINPPGSSLSTAEWQAAVQRNLDEADRQVQNSNQMLSLIDGILLQVFNDQKQQVDSTNWAIKKRVSETRDTKRKLEEHLSIIFKEISDMEDNITEIKKALCDVKKTSTITGIRRNLRDCRPQTELCRDTPHYRILDQAIELQMDTDTLQKKLHEAEEGLKALCRRQLDLEEQIQIKSQSLHIEEAQVQGMRSSILIKHF</sequence>
<keyword evidence="5" id="KW-0175">Coiled coil</keyword>
<gene>
    <name evidence="11" type="ORF">MCOS_LOCUS5830</name>
</gene>
<evidence type="ECO:0000256" key="2">
    <source>
        <dbReference type="ARBA" id="ARBA00007209"/>
    </source>
</evidence>
<keyword evidence="4 10" id="KW-0282">Flagellum</keyword>
<dbReference type="GO" id="GO:0015630">
    <property type="term" value="C:microtubule cytoskeleton"/>
    <property type="evidence" value="ECO:0007669"/>
    <property type="project" value="UniProtKB-UniRule"/>
</dbReference>
<dbReference type="PRINTS" id="PR00511">
    <property type="entry name" value="TEKTIN"/>
</dbReference>
<dbReference type="Pfam" id="PF03148">
    <property type="entry name" value="Tektin"/>
    <property type="match status" value="1"/>
</dbReference>
<dbReference type="GO" id="GO:0005930">
    <property type="term" value="C:axoneme"/>
    <property type="evidence" value="ECO:0007669"/>
    <property type="project" value="UniProtKB-SubCell"/>
</dbReference>
<reference evidence="11 12" key="1">
    <citation type="submission" date="2018-10" db="EMBL/GenBank/DDBJ databases">
        <authorList>
            <consortium name="Pathogen Informatics"/>
        </authorList>
    </citation>
    <scope>NUCLEOTIDE SEQUENCE [LARGE SCALE GENOMIC DNA]</scope>
</reference>
<evidence type="ECO:0000256" key="7">
    <source>
        <dbReference type="ARBA" id="ARBA00023212"/>
    </source>
</evidence>
<dbReference type="PANTHER" id="PTHR19960">
    <property type="entry name" value="TEKTIN"/>
    <property type="match status" value="1"/>
</dbReference>
<evidence type="ECO:0000256" key="3">
    <source>
        <dbReference type="ARBA" id="ARBA00022490"/>
    </source>
</evidence>
<accession>A0A0R3UFE6</accession>